<name>A0A8J3TR87_9ACTN</name>
<evidence type="ECO:0000313" key="1">
    <source>
        <dbReference type="EMBL" id="GII25860.1"/>
    </source>
</evidence>
<gene>
    <name evidence="1" type="ORF">Pme01_54570</name>
</gene>
<dbReference type="EMBL" id="BOON01000060">
    <property type="protein sequence ID" value="GII25860.1"/>
    <property type="molecule type" value="Genomic_DNA"/>
</dbReference>
<organism evidence="1 2">
    <name type="scientific">Planosporangium mesophilum</name>
    <dbReference type="NCBI Taxonomy" id="689768"/>
    <lineage>
        <taxon>Bacteria</taxon>
        <taxon>Bacillati</taxon>
        <taxon>Actinomycetota</taxon>
        <taxon>Actinomycetes</taxon>
        <taxon>Micromonosporales</taxon>
        <taxon>Micromonosporaceae</taxon>
        <taxon>Planosporangium</taxon>
    </lineage>
</organism>
<evidence type="ECO:0000313" key="2">
    <source>
        <dbReference type="Proteomes" id="UP000599074"/>
    </source>
</evidence>
<protein>
    <submittedName>
        <fullName evidence="1">Uncharacterized protein</fullName>
    </submittedName>
</protein>
<comment type="caution">
    <text evidence="1">The sequence shown here is derived from an EMBL/GenBank/DDBJ whole genome shotgun (WGS) entry which is preliminary data.</text>
</comment>
<proteinExistence type="predicted"/>
<reference evidence="1" key="1">
    <citation type="submission" date="2021-01" db="EMBL/GenBank/DDBJ databases">
        <title>Whole genome shotgun sequence of Planosporangium mesophilum NBRC 109066.</title>
        <authorList>
            <person name="Komaki H."/>
            <person name="Tamura T."/>
        </authorList>
    </citation>
    <scope>NUCLEOTIDE SEQUENCE</scope>
    <source>
        <strain evidence="1">NBRC 109066</strain>
    </source>
</reference>
<sequence length="137" mass="13818">MTSAVVFAVVTPTLPVTGTATSHTPGVALVNSTGNPDVALAEMLSVPAVTGVSAGFVKVIVCGVSPAARAGSAPVAAPDTAAASATAPTRAHLRLARKPTDRVLLIINHVPRLGAPHTGALQRASYFKKHKSVPERG</sequence>
<accession>A0A8J3TR87</accession>
<dbReference type="Proteomes" id="UP000599074">
    <property type="component" value="Unassembled WGS sequence"/>
</dbReference>
<keyword evidence="2" id="KW-1185">Reference proteome</keyword>
<dbReference type="AlphaFoldDB" id="A0A8J3TR87"/>